<gene>
    <name evidence="2" type="ORF">EHS13_11480</name>
</gene>
<evidence type="ECO:0000259" key="1">
    <source>
        <dbReference type="Pfam" id="PF13649"/>
    </source>
</evidence>
<proteinExistence type="predicted"/>
<keyword evidence="2" id="KW-0489">Methyltransferase</keyword>
<evidence type="ECO:0000313" key="2">
    <source>
        <dbReference type="EMBL" id="QGQ95459.1"/>
    </source>
</evidence>
<reference evidence="3" key="1">
    <citation type="submission" date="2018-11" db="EMBL/GenBank/DDBJ databases">
        <title>Complete genome sequence of Paenibacillus sp. ML311-T8.</title>
        <authorList>
            <person name="Nam Y.-D."/>
            <person name="Kang J."/>
            <person name="Chung W.-H."/>
            <person name="Park Y.S."/>
        </authorList>
    </citation>
    <scope>NUCLEOTIDE SEQUENCE [LARGE SCALE GENOMIC DNA]</scope>
    <source>
        <strain evidence="3">ML311-T8</strain>
    </source>
</reference>
<dbReference type="GO" id="GO:0032259">
    <property type="term" value="P:methylation"/>
    <property type="evidence" value="ECO:0007669"/>
    <property type="project" value="UniProtKB-KW"/>
</dbReference>
<keyword evidence="3" id="KW-1185">Reference proteome</keyword>
<dbReference type="Proteomes" id="UP000426246">
    <property type="component" value="Chromosome"/>
</dbReference>
<evidence type="ECO:0000313" key="3">
    <source>
        <dbReference type="Proteomes" id="UP000426246"/>
    </source>
</evidence>
<dbReference type="InterPro" id="IPR029063">
    <property type="entry name" value="SAM-dependent_MTases_sf"/>
</dbReference>
<dbReference type="CDD" id="cd02440">
    <property type="entry name" value="AdoMet_MTases"/>
    <property type="match status" value="1"/>
</dbReference>
<protein>
    <submittedName>
        <fullName evidence="2">Class I SAM-dependent methyltransferase</fullName>
    </submittedName>
</protein>
<organism evidence="2 3">
    <name type="scientific">Paenibacillus psychroresistens</name>
    <dbReference type="NCBI Taxonomy" id="1778678"/>
    <lineage>
        <taxon>Bacteria</taxon>
        <taxon>Bacillati</taxon>
        <taxon>Bacillota</taxon>
        <taxon>Bacilli</taxon>
        <taxon>Bacillales</taxon>
        <taxon>Paenibacillaceae</taxon>
        <taxon>Paenibacillus</taxon>
    </lineage>
</organism>
<dbReference type="KEGG" id="ppsc:EHS13_11480"/>
<keyword evidence="2" id="KW-0808">Transferase</keyword>
<accession>A0A6B8RHB8</accession>
<dbReference type="OrthoDB" id="9804312at2"/>
<dbReference type="GO" id="GO:0008168">
    <property type="term" value="F:methyltransferase activity"/>
    <property type="evidence" value="ECO:0007669"/>
    <property type="project" value="UniProtKB-KW"/>
</dbReference>
<dbReference type="InterPro" id="IPR041698">
    <property type="entry name" value="Methyltransf_25"/>
</dbReference>
<dbReference type="Pfam" id="PF13649">
    <property type="entry name" value="Methyltransf_25"/>
    <property type="match status" value="1"/>
</dbReference>
<feature type="domain" description="Methyltransferase" evidence="1">
    <location>
        <begin position="54"/>
        <end position="142"/>
    </location>
</feature>
<dbReference type="AlphaFoldDB" id="A0A6B8RHB8"/>
<dbReference type="SUPFAM" id="SSF53335">
    <property type="entry name" value="S-adenosyl-L-methionine-dependent methyltransferases"/>
    <property type="match status" value="1"/>
</dbReference>
<dbReference type="Gene3D" id="3.40.50.150">
    <property type="entry name" value="Vaccinia Virus protein VP39"/>
    <property type="match status" value="1"/>
</dbReference>
<dbReference type="EMBL" id="CP034235">
    <property type="protein sequence ID" value="QGQ95459.1"/>
    <property type="molecule type" value="Genomic_DNA"/>
</dbReference>
<sequence length="235" mass="26932">MDIRIVRIRAEERKYHEELYENNKLFESGSWLFKPVKTVMDNLVYFNSYEHITVLDLGSGIGRNSIPVAEAIRSRNGKVVCVDLIESALLKLRNNSLEYGVSEIIETLISDIGDYQIPNKAFDYIIAVSALEHVESELKFIEVLNRMAQGTIGEGINCIVINTNIQEIDILTGNELEPFMELNMTTIQTEQLLSEAYQGWSLVYTAMKPLEFVIERNNRKVLMKSDCLTYVVRKK</sequence>
<name>A0A6B8RHB8_9BACL</name>
<dbReference type="RefSeq" id="WP_155700496.1">
    <property type="nucleotide sequence ID" value="NZ_CP034235.1"/>
</dbReference>